<dbReference type="GO" id="GO:0031490">
    <property type="term" value="F:chromatin DNA binding"/>
    <property type="evidence" value="ECO:0007669"/>
    <property type="project" value="InterPro"/>
</dbReference>
<dbReference type="PANTHER" id="PTHR33137:SF4">
    <property type="entry name" value="MEDIATOR OF RNA POLYMERASE II TRANSCRIPTION SUBUNIT 15A-RELATED"/>
    <property type="match status" value="1"/>
</dbReference>
<keyword evidence="4" id="KW-1133">Transmembrane helix</keyword>
<name>A0A9Q0QD73_SALVM</name>
<dbReference type="InterPro" id="IPR044661">
    <property type="entry name" value="MED15a/b/c-like"/>
</dbReference>
<feature type="region of interest" description="Disordered" evidence="3">
    <location>
        <begin position="144"/>
        <end position="167"/>
    </location>
</feature>
<evidence type="ECO:0000256" key="3">
    <source>
        <dbReference type="SAM" id="MobiDB-lite"/>
    </source>
</evidence>
<dbReference type="EMBL" id="JAPFFL010000009">
    <property type="protein sequence ID" value="KAJ6704468.1"/>
    <property type="molecule type" value="Genomic_DNA"/>
</dbReference>
<feature type="region of interest" description="Disordered" evidence="3">
    <location>
        <begin position="93"/>
        <end position="129"/>
    </location>
</feature>
<dbReference type="InterPro" id="IPR036529">
    <property type="entry name" value="KIX_dom_sf"/>
</dbReference>
<dbReference type="Gene3D" id="1.10.246.20">
    <property type="entry name" value="Coactivator CBP, KIX domain"/>
    <property type="match status" value="1"/>
</dbReference>
<feature type="compositionally biased region" description="Polar residues" evidence="3">
    <location>
        <begin position="93"/>
        <end position="102"/>
    </location>
</feature>
<dbReference type="AlphaFoldDB" id="A0A9Q0QD73"/>
<dbReference type="FunFam" id="1.10.246.20:FF:000003">
    <property type="entry name" value="Mediator of RNA polymerase II transcription subunit 15a"/>
    <property type="match status" value="1"/>
</dbReference>
<comment type="subcellular location">
    <subcellularLocation>
        <location evidence="1">Nucleus</location>
    </subcellularLocation>
</comment>
<feature type="compositionally biased region" description="Polar residues" evidence="3">
    <location>
        <begin position="702"/>
        <end position="729"/>
    </location>
</feature>
<feature type="compositionally biased region" description="Low complexity" evidence="3">
    <location>
        <begin position="144"/>
        <end position="156"/>
    </location>
</feature>
<keyword evidence="7" id="KW-1185">Reference proteome</keyword>
<feature type="compositionally biased region" description="Low complexity" evidence="3">
    <location>
        <begin position="304"/>
        <end position="346"/>
    </location>
</feature>
<dbReference type="Proteomes" id="UP001151529">
    <property type="component" value="Chromosome 3"/>
</dbReference>
<evidence type="ECO:0000259" key="5">
    <source>
        <dbReference type="Pfam" id="PF16987"/>
    </source>
</evidence>
<keyword evidence="4" id="KW-0812">Transmembrane</keyword>
<evidence type="ECO:0000256" key="1">
    <source>
        <dbReference type="ARBA" id="ARBA00004123"/>
    </source>
</evidence>
<feature type="region of interest" description="Disordered" evidence="3">
    <location>
        <begin position="423"/>
        <end position="450"/>
    </location>
</feature>
<feature type="region of interest" description="Disordered" evidence="3">
    <location>
        <begin position="510"/>
        <end position="530"/>
    </location>
</feature>
<evidence type="ECO:0000313" key="7">
    <source>
        <dbReference type="Proteomes" id="UP001151529"/>
    </source>
</evidence>
<feature type="compositionally biased region" description="Polar residues" evidence="3">
    <location>
        <begin position="186"/>
        <end position="195"/>
    </location>
</feature>
<reference evidence="6" key="1">
    <citation type="submission" date="2022-11" db="EMBL/GenBank/DDBJ databases">
        <authorList>
            <person name="Hyden B.L."/>
            <person name="Feng K."/>
            <person name="Yates T."/>
            <person name="Jawdy S."/>
            <person name="Smart L.B."/>
            <person name="Muchero W."/>
        </authorList>
    </citation>
    <scope>NUCLEOTIDE SEQUENCE</scope>
    <source>
        <tissue evidence="6">Shoot tip</tissue>
    </source>
</reference>
<feature type="region of interest" description="Disordered" evidence="3">
    <location>
        <begin position="210"/>
        <end position="232"/>
    </location>
</feature>
<sequence length="832" mass="92826">MDTNNWRLTAPGGEPVMDMGDWRTQLQPDSRQRIVNRIMDTLKRHLPFSGQEGLQELKKIAVRFEEKIYTAATNQSDYLRKISLKMLTMETKSQNTIPTGNANKPLDPGASHSMPPQVHNQGQSLPIPLSANQPQACQQLSQNMQNSMSSNGVQSSAGLQPAMPPVSGLAQTSTYTVGQNANMQSISGVSPNPVGNSIGLGIPSNMFANSQRQMSGRQQVPPQQQQQSQNSQFLFQQQLQQQLLKQKIQPGSLPHSLVQSHIQQQQQQQQQNLLQPNLLQPSQQSGLQTSSVMQPSMMQTISGLQQNQQSSAQQPSQPMHQQHLQAVLRQQQQPQQASGIHQQQTPMMQQPLLPSQQQLMGQQSNTTNMSQNQLIGQKNIVGDLQPWQQQLMAQQNNLSSMHQQQLGPQSNVAGLQQQQLLGAQSGNSSMQTNQHSLHMMQQPKVTLQQQAQQNGNALLLNQGQQSHSQLPQQSNPLQHDLQQRLQASGSLLQQPNGIDQQKQLYQTQGALPETPSTPLDSTAETGHGNGADWQEEIYQKIKVMKETYFPEINEMYQRIAAKLQQHDSHPQQLKPEQLDRLKVFKAMLERLITFLQVSKNNITPNLEEKLGSYEREILSFLNPSRLRKPITNLQQGQLPQPHVQPMQQPQYPVPQLQPHENQLYPQFQSMNVQGSIPMMQQNNMSSLQHGSLSSLSGVSTSRPNMMNTIQPGSNLDSGQGNALSSLQQTSVGSVQQNPVSSSQPTNVNTLSTQSGVNMLQTNIPLQSNSNMIQHQHLKQQQHEQLKRQLQQRQHFPFVVAELIATLAFLLVGLLLWIKICSSCFAGWVAALD</sequence>
<comment type="caution">
    <text evidence="6">The sequence shown here is derived from an EMBL/GenBank/DDBJ whole genome shotgun (WGS) entry which is preliminary data.</text>
</comment>
<feature type="compositionally biased region" description="Polar residues" evidence="3">
    <location>
        <begin position="118"/>
        <end position="129"/>
    </location>
</feature>
<dbReference type="PANTHER" id="PTHR33137">
    <property type="entry name" value="MEDIATOR OF RNA POLYMERASE II TRANSCRIPTION SUBUNIT 15A-RELATED"/>
    <property type="match status" value="1"/>
</dbReference>
<reference evidence="6" key="2">
    <citation type="journal article" date="2023" name="Int. J. Mol. Sci.">
        <title>De Novo Assembly and Annotation of 11 Diverse Shrub Willow (Salix) Genomes Reveals Novel Gene Organization in Sex-Linked Regions.</title>
        <authorList>
            <person name="Hyden B."/>
            <person name="Feng K."/>
            <person name="Yates T.B."/>
            <person name="Jawdy S."/>
            <person name="Cereghino C."/>
            <person name="Smart L.B."/>
            <person name="Muchero W."/>
        </authorList>
    </citation>
    <scope>NUCLEOTIDE SEQUENCE [LARGE SCALE GENOMIC DNA]</scope>
    <source>
        <tissue evidence="6">Shoot tip</tissue>
    </source>
</reference>
<feature type="region of interest" description="Disordered" evidence="3">
    <location>
        <begin position="301"/>
        <end position="346"/>
    </location>
</feature>
<feature type="region of interest" description="Disordered" evidence="3">
    <location>
        <begin position="186"/>
        <end position="205"/>
    </location>
</feature>
<feature type="compositionally biased region" description="Polar residues" evidence="3">
    <location>
        <begin position="510"/>
        <end position="524"/>
    </location>
</feature>
<gene>
    <name evidence="6" type="ORF">OIU85_030296</name>
</gene>
<dbReference type="SUPFAM" id="SSF47040">
    <property type="entry name" value="Kix domain of CBP (creb binding protein)"/>
    <property type="match status" value="1"/>
</dbReference>
<feature type="domain" description="Mediator complex subunit 15 KIX" evidence="5">
    <location>
        <begin position="20"/>
        <end position="96"/>
    </location>
</feature>
<dbReference type="GO" id="GO:0003713">
    <property type="term" value="F:transcription coactivator activity"/>
    <property type="evidence" value="ECO:0007669"/>
    <property type="project" value="InterPro"/>
</dbReference>
<keyword evidence="2" id="KW-0539">Nucleus</keyword>
<feature type="region of interest" description="Disordered" evidence="3">
    <location>
        <begin position="686"/>
        <end position="746"/>
    </location>
</feature>
<dbReference type="Pfam" id="PF16987">
    <property type="entry name" value="KIX_2"/>
    <property type="match status" value="1"/>
</dbReference>
<feature type="compositionally biased region" description="Low complexity" evidence="3">
    <location>
        <begin position="730"/>
        <end position="743"/>
    </location>
</feature>
<organism evidence="6 7">
    <name type="scientific">Salix viminalis</name>
    <name type="common">Common osier</name>
    <name type="synonym">Basket willow</name>
    <dbReference type="NCBI Taxonomy" id="40686"/>
    <lineage>
        <taxon>Eukaryota</taxon>
        <taxon>Viridiplantae</taxon>
        <taxon>Streptophyta</taxon>
        <taxon>Embryophyta</taxon>
        <taxon>Tracheophyta</taxon>
        <taxon>Spermatophyta</taxon>
        <taxon>Magnoliopsida</taxon>
        <taxon>eudicotyledons</taxon>
        <taxon>Gunneridae</taxon>
        <taxon>Pentapetalae</taxon>
        <taxon>rosids</taxon>
        <taxon>fabids</taxon>
        <taxon>Malpighiales</taxon>
        <taxon>Salicaceae</taxon>
        <taxon>Saliceae</taxon>
        <taxon>Salix</taxon>
    </lineage>
</organism>
<keyword evidence="4" id="KW-0472">Membrane</keyword>
<proteinExistence type="predicted"/>
<feature type="compositionally biased region" description="Polar residues" evidence="3">
    <location>
        <begin position="425"/>
        <end position="436"/>
    </location>
</feature>
<feature type="compositionally biased region" description="Low complexity" evidence="3">
    <location>
        <begin position="218"/>
        <end position="232"/>
    </location>
</feature>
<evidence type="ECO:0000313" key="6">
    <source>
        <dbReference type="EMBL" id="KAJ6704468.1"/>
    </source>
</evidence>
<evidence type="ECO:0000256" key="2">
    <source>
        <dbReference type="ARBA" id="ARBA00023242"/>
    </source>
</evidence>
<feature type="transmembrane region" description="Helical" evidence="4">
    <location>
        <begin position="795"/>
        <end position="817"/>
    </location>
</feature>
<dbReference type="InterPro" id="IPR036546">
    <property type="entry name" value="MED15_KIX"/>
</dbReference>
<evidence type="ECO:0000256" key="4">
    <source>
        <dbReference type="SAM" id="Phobius"/>
    </source>
</evidence>
<protein>
    <submittedName>
        <fullName evidence="6">MEDIATOR OF RNA polymerase II TRANSCRIPTION SUBUNIT 15A-RELATED</fullName>
    </submittedName>
</protein>
<dbReference type="GO" id="GO:0005634">
    <property type="term" value="C:nucleus"/>
    <property type="evidence" value="ECO:0007669"/>
    <property type="project" value="UniProtKB-SubCell"/>
</dbReference>
<feature type="compositionally biased region" description="Low complexity" evidence="3">
    <location>
        <begin position="686"/>
        <end position="701"/>
    </location>
</feature>
<accession>A0A9Q0QD73</accession>
<dbReference type="OrthoDB" id="1912459at2759"/>